<proteinExistence type="predicted"/>
<dbReference type="Proteomes" id="UP000270343">
    <property type="component" value="Unassembled WGS sequence"/>
</dbReference>
<accession>A0A3B0BS61</accession>
<gene>
    <name evidence="2" type="ORF">D7231_11485</name>
</gene>
<feature type="compositionally biased region" description="Low complexity" evidence="1">
    <location>
        <begin position="19"/>
        <end position="35"/>
    </location>
</feature>
<sequence>MKAVEAANGALTARERARSSAGGPAVSRPAAAAPESPVPGVPGPDGGAAAAGSDGEVADGVGR</sequence>
<comment type="caution">
    <text evidence="2">The sequence shown here is derived from an EMBL/GenBank/DDBJ whole genome shotgun (WGS) entry which is preliminary data.</text>
</comment>
<feature type="region of interest" description="Disordered" evidence="1">
    <location>
        <begin position="1"/>
        <end position="63"/>
    </location>
</feature>
<reference evidence="2 3" key="1">
    <citation type="journal article" date="2015" name="Antonie Van Leeuwenhoek">
        <title>Streptomyces klenkii sp. nov., isolated from deep marine sediment.</title>
        <authorList>
            <person name="Veyisoglu A."/>
            <person name="Sahin N."/>
        </authorList>
    </citation>
    <scope>NUCLEOTIDE SEQUENCE [LARGE SCALE GENOMIC DNA]</scope>
    <source>
        <strain evidence="2 3">KCTC 29202</strain>
    </source>
</reference>
<evidence type="ECO:0000313" key="3">
    <source>
        <dbReference type="Proteomes" id="UP000270343"/>
    </source>
</evidence>
<protein>
    <submittedName>
        <fullName evidence="2">Uncharacterized protein</fullName>
    </submittedName>
</protein>
<organism evidence="2 3">
    <name type="scientific">Streptomyces klenkii</name>
    <dbReference type="NCBI Taxonomy" id="1420899"/>
    <lineage>
        <taxon>Bacteria</taxon>
        <taxon>Bacillati</taxon>
        <taxon>Actinomycetota</taxon>
        <taxon>Actinomycetes</taxon>
        <taxon>Kitasatosporales</taxon>
        <taxon>Streptomycetaceae</taxon>
        <taxon>Streptomyces</taxon>
    </lineage>
</organism>
<name>A0A3B0BS61_9ACTN</name>
<feature type="compositionally biased region" description="Low complexity" evidence="1">
    <location>
        <begin position="47"/>
        <end position="63"/>
    </location>
</feature>
<evidence type="ECO:0000256" key="1">
    <source>
        <dbReference type="SAM" id="MobiDB-lite"/>
    </source>
</evidence>
<dbReference type="EMBL" id="RBAM01000004">
    <property type="protein sequence ID" value="RKN74476.1"/>
    <property type="molecule type" value="Genomic_DNA"/>
</dbReference>
<keyword evidence="3" id="KW-1185">Reference proteome</keyword>
<evidence type="ECO:0000313" key="2">
    <source>
        <dbReference type="EMBL" id="RKN74476.1"/>
    </source>
</evidence>
<dbReference type="AlphaFoldDB" id="A0A3B0BS61"/>